<dbReference type="Gene3D" id="1.10.510.10">
    <property type="entry name" value="Transferase(Phosphotransferase) domain 1"/>
    <property type="match status" value="1"/>
</dbReference>
<protein>
    <recommendedName>
        <fullName evidence="2">non-specific serine/threonine protein kinase</fullName>
        <ecNumber evidence="2">2.7.11.1</ecNumber>
    </recommendedName>
</protein>
<reference evidence="13 14" key="1">
    <citation type="submission" date="2017-06" db="EMBL/GenBank/DDBJ databases">
        <title>Ant-infecting Ophiocordyceps genomes reveal a high diversity of potential behavioral manipulation genes and a possible major role for enterotoxins.</title>
        <authorList>
            <person name="De Bekker C."/>
            <person name="Evans H.C."/>
            <person name="Brachmann A."/>
            <person name="Hughes D.P."/>
        </authorList>
    </citation>
    <scope>NUCLEOTIDE SEQUENCE [LARGE SCALE GENOMIC DNA]</scope>
    <source>
        <strain evidence="13 14">Map64</strain>
    </source>
</reference>
<dbReference type="InterPro" id="IPR000719">
    <property type="entry name" value="Prot_kinase_dom"/>
</dbReference>
<evidence type="ECO:0000256" key="1">
    <source>
        <dbReference type="ARBA" id="ARBA00008874"/>
    </source>
</evidence>
<feature type="binding site" evidence="10">
    <location>
        <position position="72"/>
    </location>
    <ligand>
        <name>ATP</name>
        <dbReference type="ChEBI" id="CHEBI:30616"/>
    </ligand>
</feature>
<feature type="region of interest" description="Disordered" evidence="11">
    <location>
        <begin position="576"/>
        <end position="630"/>
    </location>
</feature>
<evidence type="ECO:0000256" key="6">
    <source>
        <dbReference type="ARBA" id="ARBA00022777"/>
    </source>
</evidence>
<dbReference type="AlphaFoldDB" id="A0A2C5Y6K2"/>
<organism evidence="13 14">
    <name type="scientific">Ophiocordyceps australis</name>
    <dbReference type="NCBI Taxonomy" id="1399860"/>
    <lineage>
        <taxon>Eukaryota</taxon>
        <taxon>Fungi</taxon>
        <taxon>Dikarya</taxon>
        <taxon>Ascomycota</taxon>
        <taxon>Pezizomycotina</taxon>
        <taxon>Sordariomycetes</taxon>
        <taxon>Hypocreomycetidae</taxon>
        <taxon>Hypocreales</taxon>
        <taxon>Ophiocordycipitaceae</taxon>
        <taxon>Ophiocordyceps</taxon>
    </lineage>
</organism>
<keyword evidence="5 10" id="KW-0547">Nucleotide-binding</keyword>
<proteinExistence type="inferred from homology"/>
<dbReference type="PROSITE" id="PS00107">
    <property type="entry name" value="PROTEIN_KINASE_ATP"/>
    <property type="match status" value="1"/>
</dbReference>
<dbReference type="STRING" id="1399860.A0A2C5Y6K2"/>
<evidence type="ECO:0000256" key="5">
    <source>
        <dbReference type="ARBA" id="ARBA00022741"/>
    </source>
</evidence>
<evidence type="ECO:0000256" key="2">
    <source>
        <dbReference type="ARBA" id="ARBA00012513"/>
    </source>
</evidence>
<keyword evidence="3" id="KW-0723">Serine/threonine-protein kinase</keyword>
<dbReference type="InterPro" id="IPR008271">
    <property type="entry name" value="Ser/Thr_kinase_AS"/>
</dbReference>
<dbReference type="PANTHER" id="PTHR48012">
    <property type="entry name" value="STERILE20-LIKE KINASE, ISOFORM B-RELATED"/>
    <property type="match status" value="1"/>
</dbReference>
<feature type="compositionally biased region" description="Polar residues" evidence="11">
    <location>
        <begin position="684"/>
        <end position="697"/>
    </location>
</feature>
<dbReference type="EC" id="2.7.11.1" evidence="2"/>
<evidence type="ECO:0000256" key="8">
    <source>
        <dbReference type="ARBA" id="ARBA00047899"/>
    </source>
</evidence>
<feature type="compositionally biased region" description="Polar residues" evidence="11">
    <location>
        <begin position="583"/>
        <end position="603"/>
    </location>
</feature>
<feature type="compositionally biased region" description="Low complexity" evidence="11">
    <location>
        <begin position="621"/>
        <end position="630"/>
    </location>
</feature>
<comment type="similarity">
    <text evidence="1">Belongs to the protein kinase superfamily. STE Ser/Thr protein kinase family. STE20 subfamily.</text>
</comment>
<evidence type="ECO:0000256" key="11">
    <source>
        <dbReference type="SAM" id="MobiDB-lite"/>
    </source>
</evidence>
<gene>
    <name evidence="13" type="ORF">CDD81_6033</name>
</gene>
<dbReference type="OrthoDB" id="248923at2759"/>
<feature type="compositionally biased region" description="Polar residues" evidence="11">
    <location>
        <begin position="611"/>
        <end position="620"/>
    </location>
</feature>
<evidence type="ECO:0000256" key="4">
    <source>
        <dbReference type="ARBA" id="ARBA00022679"/>
    </source>
</evidence>
<evidence type="ECO:0000259" key="12">
    <source>
        <dbReference type="PROSITE" id="PS50011"/>
    </source>
</evidence>
<dbReference type="SMART" id="SM00220">
    <property type="entry name" value="S_TKc"/>
    <property type="match status" value="1"/>
</dbReference>
<feature type="region of interest" description="Disordered" evidence="11">
    <location>
        <begin position="346"/>
        <end position="428"/>
    </location>
</feature>
<dbReference type="Proteomes" id="UP000226192">
    <property type="component" value="Unassembled WGS sequence"/>
</dbReference>
<dbReference type="PANTHER" id="PTHR48012:SF10">
    <property type="entry name" value="FI20177P1"/>
    <property type="match status" value="1"/>
</dbReference>
<feature type="region of interest" description="Disordered" evidence="11">
    <location>
        <begin position="669"/>
        <end position="705"/>
    </location>
</feature>
<evidence type="ECO:0000256" key="3">
    <source>
        <dbReference type="ARBA" id="ARBA00022527"/>
    </source>
</evidence>
<comment type="catalytic activity">
    <reaction evidence="9">
        <text>L-seryl-[protein] + ATP = O-phospho-L-seryl-[protein] + ADP + H(+)</text>
        <dbReference type="Rhea" id="RHEA:17989"/>
        <dbReference type="Rhea" id="RHEA-COMP:9863"/>
        <dbReference type="Rhea" id="RHEA-COMP:11604"/>
        <dbReference type="ChEBI" id="CHEBI:15378"/>
        <dbReference type="ChEBI" id="CHEBI:29999"/>
        <dbReference type="ChEBI" id="CHEBI:30616"/>
        <dbReference type="ChEBI" id="CHEBI:83421"/>
        <dbReference type="ChEBI" id="CHEBI:456216"/>
        <dbReference type="EC" id="2.7.11.1"/>
    </reaction>
</comment>
<dbReference type="EMBL" id="NJET01000051">
    <property type="protein sequence ID" value="PHH63336.1"/>
    <property type="molecule type" value="Genomic_DNA"/>
</dbReference>
<comment type="caution">
    <text evidence="13">The sequence shown here is derived from an EMBL/GenBank/DDBJ whole genome shotgun (WGS) entry which is preliminary data.</text>
</comment>
<evidence type="ECO:0000256" key="10">
    <source>
        <dbReference type="PROSITE-ProRule" id="PRU10141"/>
    </source>
</evidence>
<feature type="domain" description="Protein kinase" evidence="12">
    <location>
        <begin position="43"/>
        <end position="308"/>
    </location>
</feature>
<keyword evidence="7 10" id="KW-0067">ATP-binding</keyword>
<dbReference type="PROSITE" id="PS50011">
    <property type="entry name" value="PROTEIN_KINASE_DOM"/>
    <property type="match status" value="1"/>
</dbReference>
<comment type="catalytic activity">
    <reaction evidence="8">
        <text>L-threonyl-[protein] + ATP = O-phospho-L-threonyl-[protein] + ADP + H(+)</text>
        <dbReference type="Rhea" id="RHEA:46608"/>
        <dbReference type="Rhea" id="RHEA-COMP:11060"/>
        <dbReference type="Rhea" id="RHEA-COMP:11605"/>
        <dbReference type="ChEBI" id="CHEBI:15378"/>
        <dbReference type="ChEBI" id="CHEBI:30013"/>
        <dbReference type="ChEBI" id="CHEBI:30616"/>
        <dbReference type="ChEBI" id="CHEBI:61977"/>
        <dbReference type="ChEBI" id="CHEBI:456216"/>
        <dbReference type="EC" id="2.7.11.1"/>
    </reaction>
</comment>
<evidence type="ECO:0000256" key="9">
    <source>
        <dbReference type="ARBA" id="ARBA00048679"/>
    </source>
</evidence>
<dbReference type="Pfam" id="PF00069">
    <property type="entry name" value="Pkinase"/>
    <property type="match status" value="1"/>
</dbReference>
<feature type="compositionally biased region" description="Polar residues" evidence="11">
    <location>
        <begin position="350"/>
        <end position="369"/>
    </location>
</feature>
<dbReference type="GO" id="GO:0005737">
    <property type="term" value="C:cytoplasm"/>
    <property type="evidence" value="ECO:0007669"/>
    <property type="project" value="TreeGrafter"/>
</dbReference>
<evidence type="ECO:0000313" key="14">
    <source>
        <dbReference type="Proteomes" id="UP000226192"/>
    </source>
</evidence>
<keyword evidence="14" id="KW-1185">Reference proteome</keyword>
<keyword evidence="6" id="KW-0418">Kinase</keyword>
<evidence type="ECO:0000313" key="13">
    <source>
        <dbReference type="EMBL" id="PHH63336.1"/>
    </source>
</evidence>
<name>A0A2C5Y6K2_9HYPO</name>
<dbReference type="InterPro" id="IPR011009">
    <property type="entry name" value="Kinase-like_dom_sf"/>
</dbReference>
<accession>A0A2C5Y6K2</accession>
<dbReference type="SUPFAM" id="SSF56112">
    <property type="entry name" value="Protein kinase-like (PK-like)"/>
    <property type="match status" value="1"/>
</dbReference>
<keyword evidence="4" id="KW-0808">Transferase</keyword>
<dbReference type="InterPro" id="IPR017441">
    <property type="entry name" value="Protein_kinase_ATP_BS"/>
</dbReference>
<evidence type="ECO:0000256" key="7">
    <source>
        <dbReference type="ARBA" id="ARBA00022840"/>
    </source>
</evidence>
<dbReference type="InterPro" id="IPR050629">
    <property type="entry name" value="STE20/SPS1-PAK"/>
</dbReference>
<dbReference type="GO" id="GO:0005524">
    <property type="term" value="F:ATP binding"/>
    <property type="evidence" value="ECO:0007669"/>
    <property type="project" value="UniProtKB-UniRule"/>
</dbReference>
<sequence>MANVEPKAMDLTATKKKALLDAQKAQAAIARECADAGRAAPPFVLDELIGKGSFGRVYKASDTAWGRPVAVKIISIEEGDALQPGTADTFGDILKEISTLQLLSNSNARNINKIIHAFLVGQSVWMVTDYCAGGSVASLMRPTNGLAERWVIPILREVAEAIYWVHGQGIIHRDIKCANVLVTDTGAVQLCDFGVAGIMETRFDKRSTVTGTLNWMAPELFDSTVSYGMEVDIWAFGSMAYEMASGLPPNAATTIDSLPSFGSFLKQFCPRLDGQQYSDGLKHLIAFCMVDDPVQRPTIARIQEHPYIFNTQLRYPIESLAHLVSAYRLWETQGWSRQSLFSAGGAQGLSKEQSPTANDEWNFSDQDQPSMPDEEASRQAQQVYDAYLPDSSVSSMPSSGQPARRRRRPPTFKELKGPLQKVFDPDTTTNYHDDSRVFYGKRSASCTSDLPLRDNTQETSVRESLIDLDAALSQSPKGNTIVRLAEIDTIRPASKQMPSSTASSAQRRTQDWTFPLMGESSAGLDSNEEGSNNDLVAPLTLESAQQLPAVDEAQTFPNRSSSLSLIDLDASLVQPTEVARPSTAGSSIGSNTTHHTFRTSFDTIRTEPYSGVTSPTTTRPSTAGSHATSSSSVAGSAVFDLELDTQHLPVPEREASLYQVDQVATAEAATGPGSDEANDDAIATPSQDNASTRQSPSFLPPLPRMPSAAVLQGNCSVQDFKLELQHLVSSLRDHLEATSHCLEGLQSPAE</sequence>
<dbReference type="GO" id="GO:0004674">
    <property type="term" value="F:protein serine/threonine kinase activity"/>
    <property type="evidence" value="ECO:0007669"/>
    <property type="project" value="UniProtKB-KW"/>
</dbReference>
<dbReference type="PROSITE" id="PS00108">
    <property type="entry name" value="PROTEIN_KINASE_ST"/>
    <property type="match status" value="1"/>
</dbReference>